<accession>A0A146GC29</accession>
<dbReference type="OrthoDB" id="9847613at2"/>
<dbReference type="AlphaFoldDB" id="A0A146GC29"/>
<dbReference type="RefSeq" id="WP_075080509.1">
    <property type="nucleotide sequence ID" value="NZ_BDCO01000002.1"/>
</dbReference>
<evidence type="ECO:0008006" key="3">
    <source>
        <dbReference type="Google" id="ProtNLM"/>
    </source>
</evidence>
<organism evidence="1 2">
    <name type="scientific">Terrimicrobium sacchariphilum</name>
    <dbReference type="NCBI Taxonomy" id="690879"/>
    <lineage>
        <taxon>Bacteria</taxon>
        <taxon>Pseudomonadati</taxon>
        <taxon>Verrucomicrobiota</taxon>
        <taxon>Terrimicrobiia</taxon>
        <taxon>Terrimicrobiales</taxon>
        <taxon>Terrimicrobiaceae</taxon>
        <taxon>Terrimicrobium</taxon>
    </lineage>
</organism>
<comment type="caution">
    <text evidence="1">The sequence shown here is derived from an EMBL/GenBank/DDBJ whole genome shotgun (WGS) entry which is preliminary data.</text>
</comment>
<dbReference type="Proteomes" id="UP000076023">
    <property type="component" value="Unassembled WGS sequence"/>
</dbReference>
<keyword evidence="2" id="KW-1185">Reference proteome</keyword>
<name>A0A146GC29_TERSA</name>
<protein>
    <recommendedName>
        <fullName evidence="3">DUF3618 domain-containing protein</fullName>
    </recommendedName>
</protein>
<dbReference type="STRING" id="690879.TSACC_23354"/>
<gene>
    <name evidence="1" type="ORF">TSACC_23354</name>
</gene>
<dbReference type="InParanoid" id="A0A146GC29"/>
<evidence type="ECO:0000313" key="1">
    <source>
        <dbReference type="EMBL" id="GAT34920.1"/>
    </source>
</evidence>
<dbReference type="EMBL" id="BDCO01000002">
    <property type="protein sequence ID" value="GAT34920.1"/>
    <property type="molecule type" value="Genomic_DNA"/>
</dbReference>
<proteinExistence type="predicted"/>
<evidence type="ECO:0000313" key="2">
    <source>
        <dbReference type="Proteomes" id="UP000076023"/>
    </source>
</evidence>
<reference evidence="2" key="1">
    <citation type="journal article" date="2017" name="Genome Announc.">
        <title>Draft Genome Sequence of Terrimicrobium sacchariphilum NM-5T, a Facultative Anaerobic Soil Bacterium of the Class Spartobacteria.</title>
        <authorList>
            <person name="Qiu Y.L."/>
            <person name="Tourlousse D.M."/>
            <person name="Matsuura N."/>
            <person name="Ohashi A."/>
            <person name="Sekiguchi Y."/>
        </authorList>
    </citation>
    <scope>NUCLEOTIDE SEQUENCE [LARGE SCALE GENOMIC DNA]</scope>
    <source>
        <strain evidence="2">NM-5</strain>
    </source>
</reference>
<sequence length="126" mass="13869">MSKELLLNELRRSREELSRDTAVLRRELDFEAKVKQSVRKHSFAWLGSAAAIGWMIAGPKKKTRVVTKLVGSKGEPVAAEAKKAAGRAGALGIAITVAKFAFPYLRPVILQYAGRFAGELAQRYVK</sequence>